<gene>
    <name evidence="2" type="ORF">B9Z19DRAFT_1091525</name>
</gene>
<name>A0A2T6ZHL6_TUBBO</name>
<evidence type="ECO:0000256" key="1">
    <source>
        <dbReference type="SAM" id="SignalP"/>
    </source>
</evidence>
<dbReference type="EMBL" id="NESQ01000262">
    <property type="protein sequence ID" value="PUU74904.1"/>
    <property type="molecule type" value="Genomic_DNA"/>
</dbReference>
<feature type="signal peptide" evidence="1">
    <location>
        <begin position="1"/>
        <end position="21"/>
    </location>
</feature>
<protein>
    <recommendedName>
        <fullName evidence="4">Secreted protein</fullName>
    </recommendedName>
</protein>
<dbReference type="Proteomes" id="UP000244722">
    <property type="component" value="Unassembled WGS sequence"/>
</dbReference>
<evidence type="ECO:0000313" key="3">
    <source>
        <dbReference type="Proteomes" id="UP000244722"/>
    </source>
</evidence>
<proteinExistence type="predicted"/>
<feature type="non-terminal residue" evidence="2">
    <location>
        <position position="96"/>
    </location>
</feature>
<sequence>MNSFLFFAALSSGSMFYLSQTCYVRPTRLGRFSLNMGRFFSCRTAVVFSCKSTPVPVRVHMQMLILVFFFTKRSAWGWRKILEGVENTMNKMGGGL</sequence>
<evidence type="ECO:0000313" key="2">
    <source>
        <dbReference type="EMBL" id="PUU74904.1"/>
    </source>
</evidence>
<evidence type="ECO:0008006" key="4">
    <source>
        <dbReference type="Google" id="ProtNLM"/>
    </source>
</evidence>
<feature type="chain" id="PRO_5015514176" description="Secreted protein" evidence="1">
    <location>
        <begin position="22"/>
        <end position="96"/>
    </location>
</feature>
<comment type="caution">
    <text evidence="2">The sequence shown here is derived from an EMBL/GenBank/DDBJ whole genome shotgun (WGS) entry which is preliminary data.</text>
</comment>
<dbReference type="AlphaFoldDB" id="A0A2T6ZHL6"/>
<keyword evidence="3" id="KW-1185">Reference proteome</keyword>
<reference evidence="2 3" key="1">
    <citation type="submission" date="2017-04" db="EMBL/GenBank/DDBJ databases">
        <title>Draft genome sequence of Tuber borchii Vittad., a whitish edible truffle.</title>
        <authorList>
            <consortium name="DOE Joint Genome Institute"/>
            <person name="Murat C."/>
            <person name="Kuo A."/>
            <person name="Barry K.W."/>
            <person name="Clum A."/>
            <person name="Dockter R.B."/>
            <person name="Fauchery L."/>
            <person name="Iotti M."/>
            <person name="Kohler A."/>
            <person name="Labutti K."/>
            <person name="Lindquist E.A."/>
            <person name="Lipzen A."/>
            <person name="Ohm R.A."/>
            <person name="Wang M."/>
            <person name="Grigoriev I.V."/>
            <person name="Zambonelli A."/>
            <person name="Martin F.M."/>
        </authorList>
    </citation>
    <scope>NUCLEOTIDE SEQUENCE [LARGE SCALE GENOMIC DNA]</scope>
    <source>
        <strain evidence="2 3">Tbo3840</strain>
    </source>
</reference>
<accession>A0A2T6ZHL6</accession>
<keyword evidence="1" id="KW-0732">Signal</keyword>
<organism evidence="2 3">
    <name type="scientific">Tuber borchii</name>
    <name type="common">White truffle</name>
    <dbReference type="NCBI Taxonomy" id="42251"/>
    <lineage>
        <taxon>Eukaryota</taxon>
        <taxon>Fungi</taxon>
        <taxon>Dikarya</taxon>
        <taxon>Ascomycota</taxon>
        <taxon>Pezizomycotina</taxon>
        <taxon>Pezizomycetes</taxon>
        <taxon>Pezizales</taxon>
        <taxon>Tuberaceae</taxon>
        <taxon>Tuber</taxon>
    </lineage>
</organism>